<feature type="compositionally biased region" description="Basic residues" evidence="3">
    <location>
        <begin position="578"/>
        <end position="587"/>
    </location>
</feature>
<proteinExistence type="predicted"/>
<dbReference type="GO" id="GO:0006897">
    <property type="term" value="P:endocytosis"/>
    <property type="evidence" value="ECO:0007669"/>
    <property type="project" value="TreeGrafter"/>
</dbReference>
<gene>
    <name evidence="6" type="ORF">FA13DRAFT_1766526</name>
</gene>
<dbReference type="InterPro" id="IPR001401">
    <property type="entry name" value="Dynamin_GTPase"/>
</dbReference>
<dbReference type="PROSITE" id="PS51718">
    <property type="entry name" value="G_DYNAMIN_2"/>
    <property type="match status" value="1"/>
</dbReference>
<dbReference type="InterPro" id="IPR020850">
    <property type="entry name" value="GED_dom"/>
</dbReference>
<evidence type="ECO:0000313" key="6">
    <source>
        <dbReference type="EMBL" id="TEB21989.1"/>
    </source>
</evidence>
<keyword evidence="2" id="KW-0342">GTP-binding</keyword>
<dbReference type="Pfam" id="PF00350">
    <property type="entry name" value="Dynamin_N"/>
    <property type="match status" value="1"/>
</dbReference>
<dbReference type="GO" id="GO:0000266">
    <property type="term" value="P:mitochondrial fission"/>
    <property type="evidence" value="ECO:0007669"/>
    <property type="project" value="TreeGrafter"/>
</dbReference>
<name>A0A4Y7SL52_COPMI</name>
<evidence type="ECO:0000259" key="4">
    <source>
        <dbReference type="PROSITE" id="PS51388"/>
    </source>
</evidence>
<dbReference type="GO" id="GO:0005525">
    <property type="term" value="F:GTP binding"/>
    <property type="evidence" value="ECO:0007669"/>
    <property type="project" value="InterPro"/>
</dbReference>
<dbReference type="STRING" id="71717.A0A4Y7SL52"/>
<dbReference type="Pfam" id="PF02212">
    <property type="entry name" value="GED"/>
    <property type="match status" value="1"/>
</dbReference>
<feature type="region of interest" description="Disordered" evidence="3">
    <location>
        <begin position="493"/>
        <end position="685"/>
    </location>
</feature>
<dbReference type="GO" id="GO:0005739">
    <property type="term" value="C:mitochondrion"/>
    <property type="evidence" value="ECO:0007669"/>
    <property type="project" value="TreeGrafter"/>
</dbReference>
<feature type="domain" description="Dynamin-type G" evidence="5">
    <location>
        <begin position="22"/>
        <end position="300"/>
    </location>
</feature>
<dbReference type="PANTHER" id="PTHR11566">
    <property type="entry name" value="DYNAMIN"/>
    <property type="match status" value="1"/>
</dbReference>
<dbReference type="GO" id="GO:0005777">
    <property type="term" value="C:peroxisome"/>
    <property type="evidence" value="ECO:0007669"/>
    <property type="project" value="TreeGrafter"/>
</dbReference>
<dbReference type="InterPro" id="IPR045063">
    <property type="entry name" value="Dynamin_N"/>
</dbReference>
<dbReference type="GO" id="GO:0005874">
    <property type="term" value="C:microtubule"/>
    <property type="evidence" value="ECO:0007669"/>
    <property type="project" value="TreeGrafter"/>
</dbReference>
<dbReference type="Pfam" id="PF01031">
    <property type="entry name" value="Dynamin_M"/>
    <property type="match status" value="1"/>
</dbReference>
<evidence type="ECO:0000259" key="5">
    <source>
        <dbReference type="PROSITE" id="PS51718"/>
    </source>
</evidence>
<feature type="domain" description="GED" evidence="4">
    <location>
        <begin position="739"/>
        <end position="830"/>
    </location>
</feature>
<keyword evidence="1" id="KW-0547">Nucleotide-binding</keyword>
<evidence type="ECO:0000256" key="3">
    <source>
        <dbReference type="SAM" id="MobiDB-lite"/>
    </source>
</evidence>
<dbReference type="GO" id="GO:0016559">
    <property type="term" value="P:peroxisome fission"/>
    <property type="evidence" value="ECO:0007669"/>
    <property type="project" value="TreeGrafter"/>
</dbReference>
<dbReference type="SMART" id="SM00302">
    <property type="entry name" value="GED"/>
    <property type="match status" value="1"/>
</dbReference>
<dbReference type="InterPro" id="IPR003130">
    <property type="entry name" value="GED"/>
</dbReference>
<dbReference type="InterPro" id="IPR022812">
    <property type="entry name" value="Dynamin"/>
</dbReference>
<dbReference type="AlphaFoldDB" id="A0A4Y7SL52"/>
<dbReference type="PANTHER" id="PTHR11566:SF235">
    <property type="entry name" value="DYNAMIN-RELATED PROTEIN DNM1"/>
    <property type="match status" value="1"/>
</dbReference>
<feature type="compositionally biased region" description="Low complexity" evidence="3">
    <location>
        <begin position="622"/>
        <end position="635"/>
    </location>
</feature>
<evidence type="ECO:0000313" key="7">
    <source>
        <dbReference type="Proteomes" id="UP000298030"/>
    </source>
</evidence>
<feature type="compositionally biased region" description="Polar residues" evidence="3">
    <location>
        <begin position="494"/>
        <end position="504"/>
    </location>
</feature>
<feature type="compositionally biased region" description="Polar residues" evidence="3">
    <location>
        <begin position="588"/>
        <end position="608"/>
    </location>
</feature>
<dbReference type="SUPFAM" id="SSF52540">
    <property type="entry name" value="P-loop containing nucleoside triphosphate hydrolases"/>
    <property type="match status" value="1"/>
</dbReference>
<dbReference type="GO" id="GO:0016020">
    <property type="term" value="C:membrane"/>
    <property type="evidence" value="ECO:0007669"/>
    <property type="project" value="TreeGrafter"/>
</dbReference>
<dbReference type="FunFam" id="3.40.50.300:FF:001027">
    <property type="entry name" value="dynamin-related protein 3A"/>
    <property type="match status" value="1"/>
</dbReference>
<dbReference type="InterPro" id="IPR027417">
    <property type="entry name" value="P-loop_NTPase"/>
</dbReference>
<dbReference type="PROSITE" id="PS51388">
    <property type="entry name" value="GED"/>
    <property type="match status" value="1"/>
</dbReference>
<sequence length="830" mass="90102">MDQDLIKLVNKLQDTFANLGGELDMPQLVVVGSQSAGKSSVLETIVGRDFLPRGQGIVTRRPLVLQLIHTPIPTEPSPNAPPYTEWGQFLHIDKRFTDFNEIRKEIEQETFRVAGQNKGVSKLPISLRIYSPNVLDLTLVDLPGLTKIPVGDQPSDIERQIRNLVLEYISKPNSVILAVSGANVDLANSEALKLARTVDPQGRRTIGILTKLDLMDAGTNAFDVLTGRVYQLKLGFIGVVGRSQQDILSEKSMTDALDSESEFFRTHPAYRNIAHKNGTNHIREKLPDMKARLNTLIGQAQQELNSYGDAAVYGDKNQQGSLILRLMTQFARDFVSSIEGTKVDISTKELSGGARIYYIFNDVFGQALASIDATGNLDNQDIRTAIRNSTGPRPSLFVPEVAFDLLVKPQIKLLEAPALRCVELVYEELVKICHNCTSAELQRFPVLHAQLIETVSELLRERLGPTSEYAQSLIEIQAAYINTNHPAFIAGSAQAATHQPQVQPKQIPPRPASPVNGYINGDGEEEELGNTSDGGSNSNGTLFPLGRDGRSVSSTLHDRARSTPASSVSPAGAVAKRSASKSRHHQGRSSLTGNPTSQPQPVGGSRTQAPPGAFGLGGGAPHHGNSGSTSSSPSTARETFLNYFFGQNGPGPIAGSSVERATQQHAHSQHSHHHPPASGVVPVGRDVSGTEPVLNAGLMAGKRGIDGNNAAYDMKSLGKHIEAVSADGSSYSMREEMETNLIRSLLHSYFNIVRQSIQDLIPKAIMHFLVNHTSQQVQNRLVASLYKPELFAEMLNEDEALVAERTRVKALLDAYKDAFKTLSDVGMKSS</sequence>
<organism evidence="6 7">
    <name type="scientific">Coprinellus micaceus</name>
    <name type="common">Glistening ink-cap mushroom</name>
    <name type="synonym">Coprinus micaceus</name>
    <dbReference type="NCBI Taxonomy" id="71717"/>
    <lineage>
        <taxon>Eukaryota</taxon>
        <taxon>Fungi</taxon>
        <taxon>Dikarya</taxon>
        <taxon>Basidiomycota</taxon>
        <taxon>Agaricomycotina</taxon>
        <taxon>Agaricomycetes</taxon>
        <taxon>Agaricomycetidae</taxon>
        <taxon>Agaricales</taxon>
        <taxon>Agaricineae</taxon>
        <taxon>Psathyrellaceae</taxon>
        <taxon>Coprinellus</taxon>
    </lineage>
</organism>
<protein>
    <submittedName>
        <fullName evidence="6">Dynamin protein dnm1</fullName>
    </submittedName>
</protein>
<dbReference type="Gene3D" id="1.20.120.1240">
    <property type="entry name" value="Dynamin, middle domain"/>
    <property type="match status" value="2"/>
</dbReference>
<evidence type="ECO:0000256" key="2">
    <source>
        <dbReference type="ARBA" id="ARBA00023134"/>
    </source>
</evidence>
<comment type="caution">
    <text evidence="6">The sequence shown here is derived from an EMBL/GenBank/DDBJ whole genome shotgun (WGS) entry which is preliminary data.</text>
</comment>
<dbReference type="InterPro" id="IPR000375">
    <property type="entry name" value="Dynamin_stalk"/>
</dbReference>
<feature type="compositionally biased region" description="Low complexity" evidence="3">
    <location>
        <begin position="529"/>
        <end position="541"/>
    </location>
</feature>
<dbReference type="CDD" id="cd08771">
    <property type="entry name" value="DLP_1"/>
    <property type="match status" value="1"/>
</dbReference>
<feature type="compositionally biased region" description="Low complexity" evidence="3">
    <location>
        <begin position="562"/>
        <end position="575"/>
    </location>
</feature>
<dbReference type="GO" id="GO:0003924">
    <property type="term" value="F:GTPase activity"/>
    <property type="evidence" value="ECO:0007669"/>
    <property type="project" value="InterPro"/>
</dbReference>
<keyword evidence="7" id="KW-1185">Reference proteome</keyword>
<dbReference type="InterPro" id="IPR030381">
    <property type="entry name" value="G_DYNAMIN_dom"/>
</dbReference>
<dbReference type="Gene3D" id="3.40.50.300">
    <property type="entry name" value="P-loop containing nucleotide triphosphate hydrolases"/>
    <property type="match status" value="1"/>
</dbReference>
<dbReference type="GO" id="GO:0048312">
    <property type="term" value="P:intracellular distribution of mitochondria"/>
    <property type="evidence" value="ECO:0007669"/>
    <property type="project" value="TreeGrafter"/>
</dbReference>
<dbReference type="Proteomes" id="UP000298030">
    <property type="component" value="Unassembled WGS sequence"/>
</dbReference>
<dbReference type="SMART" id="SM00053">
    <property type="entry name" value="DYNc"/>
    <property type="match status" value="1"/>
</dbReference>
<dbReference type="GO" id="GO:0008017">
    <property type="term" value="F:microtubule binding"/>
    <property type="evidence" value="ECO:0007669"/>
    <property type="project" value="TreeGrafter"/>
</dbReference>
<evidence type="ECO:0000256" key="1">
    <source>
        <dbReference type="ARBA" id="ARBA00022741"/>
    </source>
</evidence>
<reference evidence="6 7" key="1">
    <citation type="journal article" date="2019" name="Nat. Ecol. Evol.">
        <title>Megaphylogeny resolves global patterns of mushroom evolution.</title>
        <authorList>
            <person name="Varga T."/>
            <person name="Krizsan K."/>
            <person name="Foldi C."/>
            <person name="Dima B."/>
            <person name="Sanchez-Garcia M."/>
            <person name="Sanchez-Ramirez S."/>
            <person name="Szollosi G.J."/>
            <person name="Szarkandi J.G."/>
            <person name="Papp V."/>
            <person name="Albert L."/>
            <person name="Andreopoulos W."/>
            <person name="Angelini C."/>
            <person name="Antonin V."/>
            <person name="Barry K.W."/>
            <person name="Bougher N.L."/>
            <person name="Buchanan P."/>
            <person name="Buyck B."/>
            <person name="Bense V."/>
            <person name="Catcheside P."/>
            <person name="Chovatia M."/>
            <person name="Cooper J."/>
            <person name="Damon W."/>
            <person name="Desjardin D."/>
            <person name="Finy P."/>
            <person name="Geml J."/>
            <person name="Haridas S."/>
            <person name="Hughes K."/>
            <person name="Justo A."/>
            <person name="Karasinski D."/>
            <person name="Kautmanova I."/>
            <person name="Kiss B."/>
            <person name="Kocsube S."/>
            <person name="Kotiranta H."/>
            <person name="LaButti K.M."/>
            <person name="Lechner B.E."/>
            <person name="Liimatainen K."/>
            <person name="Lipzen A."/>
            <person name="Lukacs Z."/>
            <person name="Mihaltcheva S."/>
            <person name="Morgado L.N."/>
            <person name="Niskanen T."/>
            <person name="Noordeloos M.E."/>
            <person name="Ohm R.A."/>
            <person name="Ortiz-Santana B."/>
            <person name="Ovrebo C."/>
            <person name="Racz N."/>
            <person name="Riley R."/>
            <person name="Savchenko A."/>
            <person name="Shiryaev A."/>
            <person name="Soop K."/>
            <person name="Spirin V."/>
            <person name="Szebenyi C."/>
            <person name="Tomsovsky M."/>
            <person name="Tulloss R.E."/>
            <person name="Uehling J."/>
            <person name="Grigoriev I.V."/>
            <person name="Vagvolgyi C."/>
            <person name="Papp T."/>
            <person name="Martin F.M."/>
            <person name="Miettinen O."/>
            <person name="Hibbett D.S."/>
            <person name="Nagy L.G."/>
        </authorList>
    </citation>
    <scope>NUCLEOTIDE SEQUENCE [LARGE SCALE GENOMIC DNA]</scope>
    <source>
        <strain evidence="6 7">FP101781</strain>
    </source>
</reference>
<accession>A0A4Y7SL52</accession>
<dbReference type="PRINTS" id="PR00195">
    <property type="entry name" value="DYNAMIN"/>
</dbReference>
<dbReference type="EMBL" id="QPFP01000099">
    <property type="protein sequence ID" value="TEB21989.1"/>
    <property type="molecule type" value="Genomic_DNA"/>
</dbReference>
<dbReference type="OrthoDB" id="5061070at2759"/>